<comment type="caution">
    <text evidence="1">The sequence shown here is derived from an EMBL/GenBank/DDBJ whole genome shotgun (WGS) entry which is preliminary data.</text>
</comment>
<reference evidence="1 2" key="1">
    <citation type="submission" date="2019-07" db="EMBL/GenBank/DDBJ databases">
        <title>Whole genome shotgun sequence of Reyranella soli NBRC 108950.</title>
        <authorList>
            <person name="Hosoyama A."/>
            <person name="Uohara A."/>
            <person name="Ohji S."/>
            <person name="Ichikawa N."/>
        </authorList>
    </citation>
    <scope>NUCLEOTIDE SEQUENCE [LARGE SCALE GENOMIC DNA]</scope>
    <source>
        <strain evidence="1 2">NBRC 108950</strain>
    </source>
</reference>
<evidence type="ECO:0000313" key="2">
    <source>
        <dbReference type="Proteomes" id="UP000321058"/>
    </source>
</evidence>
<keyword evidence="2" id="KW-1185">Reference proteome</keyword>
<dbReference type="SUPFAM" id="SSF46626">
    <property type="entry name" value="Cytochrome c"/>
    <property type="match status" value="1"/>
</dbReference>
<proteinExistence type="predicted"/>
<evidence type="ECO:0000313" key="1">
    <source>
        <dbReference type="EMBL" id="GEP60490.1"/>
    </source>
</evidence>
<accession>A0A512NNH2</accession>
<sequence length="128" mass="12936">MINAAQVGFGAAILAGVVLAIIGHPGPQDLPAPVTTASPSKPQGFVLKSVSVELPTSDITFPGGAAADAINANCLSCHSAGMVLTQPDLAKATWAAEVDKMIHAFKAPIDQANATAIVDYLSETKGAK</sequence>
<name>A0A512NNH2_9HYPH</name>
<dbReference type="GO" id="GO:0009055">
    <property type="term" value="F:electron transfer activity"/>
    <property type="evidence" value="ECO:0007669"/>
    <property type="project" value="InterPro"/>
</dbReference>
<protein>
    <recommendedName>
        <fullName evidence="3">Cytochrome c</fullName>
    </recommendedName>
</protein>
<dbReference type="AlphaFoldDB" id="A0A512NNH2"/>
<dbReference type="EMBL" id="BKAJ01000166">
    <property type="protein sequence ID" value="GEP60490.1"/>
    <property type="molecule type" value="Genomic_DNA"/>
</dbReference>
<dbReference type="Proteomes" id="UP000321058">
    <property type="component" value="Unassembled WGS sequence"/>
</dbReference>
<dbReference type="GO" id="GO:0020037">
    <property type="term" value="F:heme binding"/>
    <property type="evidence" value="ECO:0007669"/>
    <property type="project" value="InterPro"/>
</dbReference>
<dbReference type="InterPro" id="IPR036909">
    <property type="entry name" value="Cyt_c-like_dom_sf"/>
</dbReference>
<evidence type="ECO:0008006" key="3">
    <source>
        <dbReference type="Google" id="ProtNLM"/>
    </source>
</evidence>
<dbReference type="Gene3D" id="1.10.760.10">
    <property type="entry name" value="Cytochrome c-like domain"/>
    <property type="match status" value="1"/>
</dbReference>
<dbReference type="OrthoDB" id="9789237at2"/>
<gene>
    <name evidence="1" type="ORF">RSO01_76560</name>
</gene>
<dbReference type="RefSeq" id="WP_147155833.1">
    <property type="nucleotide sequence ID" value="NZ_BKAJ01000166.1"/>
</dbReference>
<organism evidence="1 2">
    <name type="scientific">Reyranella soli</name>
    <dbReference type="NCBI Taxonomy" id="1230389"/>
    <lineage>
        <taxon>Bacteria</taxon>
        <taxon>Pseudomonadati</taxon>
        <taxon>Pseudomonadota</taxon>
        <taxon>Alphaproteobacteria</taxon>
        <taxon>Hyphomicrobiales</taxon>
        <taxon>Reyranellaceae</taxon>
        <taxon>Reyranella</taxon>
    </lineage>
</organism>